<dbReference type="Gene3D" id="3.40.50.1820">
    <property type="entry name" value="alpha/beta hydrolase"/>
    <property type="match status" value="1"/>
</dbReference>
<dbReference type="InterPro" id="IPR050228">
    <property type="entry name" value="Carboxylesterase_BioH"/>
</dbReference>
<dbReference type="PANTHER" id="PTHR43194:SF2">
    <property type="entry name" value="PEROXISOMAL MEMBRANE PROTEIN LPX1"/>
    <property type="match status" value="1"/>
</dbReference>
<protein>
    <submittedName>
        <fullName evidence="2">Hydrolase</fullName>
    </submittedName>
</protein>
<dbReference type="Pfam" id="PF12697">
    <property type="entry name" value="Abhydrolase_6"/>
    <property type="match status" value="1"/>
</dbReference>
<dbReference type="PANTHER" id="PTHR43194">
    <property type="entry name" value="HYDROLASE ALPHA/BETA FOLD FAMILY"/>
    <property type="match status" value="1"/>
</dbReference>
<accession>A0A2V4B359</accession>
<name>A0A2V4B359_9PSEU</name>
<dbReference type="GO" id="GO:0016787">
    <property type="term" value="F:hydrolase activity"/>
    <property type="evidence" value="ECO:0007669"/>
    <property type="project" value="UniProtKB-KW"/>
</dbReference>
<dbReference type="InterPro" id="IPR029058">
    <property type="entry name" value="AB_hydrolase_fold"/>
</dbReference>
<dbReference type="InterPro" id="IPR000073">
    <property type="entry name" value="AB_hydrolase_1"/>
</dbReference>
<feature type="domain" description="AB hydrolase-1" evidence="1">
    <location>
        <begin position="20"/>
        <end position="245"/>
    </location>
</feature>
<proteinExistence type="predicted"/>
<dbReference type="SUPFAM" id="SSF53474">
    <property type="entry name" value="alpha/beta-Hydrolases"/>
    <property type="match status" value="1"/>
</dbReference>
<gene>
    <name evidence="2" type="ORF">BAY60_15530</name>
</gene>
<keyword evidence="2" id="KW-0378">Hydrolase</keyword>
<evidence type="ECO:0000259" key="1">
    <source>
        <dbReference type="Pfam" id="PF12697"/>
    </source>
</evidence>
<evidence type="ECO:0000313" key="2">
    <source>
        <dbReference type="EMBL" id="PXY28422.1"/>
    </source>
</evidence>
<sequence>MTSADGTVLTVDRSGSGPAVVLVHGAFTDRTHPILREVAEALAPWFTVHNYDRRGRGGSGDTAPYAVDREVDDLAAIIEAAGGSAMVFGGSSGAALALTAAARLPAITKLALWEPPYHVDDSAPFLPDDFADRLTTLVADGRRGEAVERFLVQAAEVPADIVAAMRAGPVWAQAEALAHTLAYEAAVLGAGNALPTGLLAAVTQPTLVMAGDHSPGWLPAAARAVAGGLPRARYRTLPGQTHAVASESLAPELLEFFVTG</sequence>
<organism evidence="2 3">
    <name type="scientific">Prauserella muralis</name>
    <dbReference type="NCBI Taxonomy" id="588067"/>
    <lineage>
        <taxon>Bacteria</taxon>
        <taxon>Bacillati</taxon>
        <taxon>Actinomycetota</taxon>
        <taxon>Actinomycetes</taxon>
        <taxon>Pseudonocardiales</taxon>
        <taxon>Pseudonocardiaceae</taxon>
        <taxon>Prauserella</taxon>
    </lineage>
</organism>
<keyword evidence="3" id="KW-1185">Reference proteome</keyword>
<comment type="caution">
    <text evidence="2">The sequence shown here is derived from an EMBL/GenBank/DDBJ whole genome shotgun (WGS) entry which is preliminary data.</text>
</comment>
<evidence type="ECO:0000313" key="3">
    <source>
        <dbReference type="Proteomes" id="UP000249915"/>
    </source>
</evidence>
<dbReference type="EMBL" id="MASW01000002">
    <property type="protein sequence ID" value="PXY28422.1"/>
    <property type="molecule type" value="Genomic_DNA"/>
</dbReference>
<dbReference type="Proteomes" id="UP000249915">
    <property type="component" value="Unassembled WGS sequence"/>
</dbReference>
<reference evidence="2 3" key="1">
    <citation type="submission" date="2016-07" db="EMBL/GenBank/DDBJ databases">
        <title>Draft genome sequence of Prauserella muralis DSM 45305, isolated from a mould-covered wall in an indoor environment.</title>
        <authorList>
            <person name="Ruckert C."/>
            <person name="Albersmeier A."/>
            <person name="Jiang C.-L."/>
            <person name="Jiang Y."/>
            <person name="Kalinowski J."/>
            <person name="Schneider O."/>
            <person name="Winkler A."/>
            <person name="Zotchev S.B."/>
        </authorList>
    </citation>
    <scope>NUCLEOTIDE SEQUENCE [LARGE SCALE GENOMIC DNA]</scope>
    <source>
        <strain evidence="2 3">DSM 45305</strain>
    </source>
</reference>
<dbReference type="AlphaFoldDB" id="A0A2V4B359"/>